<dbReference type="EMBL" id="LT840185">
    <property type="protein sequence ID" value="SMF61501.1"/>
    <property type="molecule type" value="Genomic_DNA"/>
</dbReference>
<dbReference type="GO" id="GO:0052621">
    <property type="term" value="F:diguanylate cyclase activity"/>
    <property type="evidence" value="ECO:0007669"/>
    <property type="project" value="UniProtKB-EC"/>
</dbReference>
<evidence type="ECO:0000313" key="6">
    <source>
        <dbReference type="Proteomes" id="UP000192934"/>
    </source>
</evidence>
<dbReference type="InterPro" id="IPR043128">
    <property type="entry name" value="Rev_trsase/Diguanyl_cyclase"/>
</dbReference>
<dbReference type="Gene3D" id="3.30.70.270">
    <property type="match status" value="1"/>
</dbReference>
<dbReference type="GO" id="GO:1902201">
    <property type="term" value="P:negative regulation of bacterial-type flagellum-dependent cell motility"/>
    <property type="evidence" value="ECO:0007669"/>
    <property type="project" value="TreeGrafter"/>
</dbReference>
<evidence type="ECO:0000256" key="2">
    <source>
        <dbReference type="ARBA" id="ARBA00034247"/>
    </source>
</evidence>
<dbReference type="CDD" id="cd01949">
    <property type="entry name" value="GGDEF"/>
    <property type="match status" value="1"/>
</dbReference>
<feature type="coiled-coil region" evidence="3">
    <location>
        <begin position="146"/>
        <end position="173"/>
    </location>
</feature>
<dbReference type="GO" id="GO:0005886">
    <property type="term" value="C:plasma membrane"/>
    <property type="evidence" value="ECO:0007669"/>
    <property type="project" value="TreeGrafter"/>
</dbReference>
<dbReference type="SMART" id="SM00267">
    <property type="entry name" value="GGDEF"/>
    <property type="match status" value="1"/>
</dbReference>
<proteinExistence type="predicted"/>
<dbReference type="GO" id="GO:0043709">
    <property type="term" value="P:cell adhesion involved in single-species biofilm formation"/>
    <property type="evidence" value="ECO:0007669"/>
    <property type="project" value="TreeGrafter"/>
</dbReference>
<sequence length="332" mass="36189">MSDDSVHEKAQRRAYKDIGAFLEQHRLDINPANYALVYWVVTQSNPDAVEHVTRLTGDGLRLTQAEADRIMALVGEDAPRSGAPAIQIEAIQAQVARFAELVDQTRASTESYGRDLEAQADELAGARPDTALADLVRLTSAMIARTRDAERALDEATGEAAALRDKLEEAREEASHDVLTGLPNRRAFEARYEVLAATGEPISVAICDIDLFKSINDSHGHAVGDRVLKAVAGDMRDTCEGHFVGRLGGEEFVILIAGMKHEAACALVDAARLAVADRKFRVRETDRPIGTVTFSAGVARRGMDEPRETALGRADALLYRAKENGRNRIECD</sequence>
<dbReference type="EC" id="2.7.7.65" evidence="1"/>
<reference evidence="6" key="1">
    <citation type="submission" date="2017-04" db="EMBL/GenBank/DDBJ databases">
        <authorList>
            <person name="Varghese N."/>
            <person name="Submissions S."/>
        </authorList>
    </citation>
    <scope>NUCLEOTIDE SEQUENCE [LARGE SCALE GENOMIC DNA]</scope>
    <source>
        <strain evidence="6">Dd16</strain>
    </source>
</reference>
<name>A0A1X7FZJ2_9SPHN</name>
<keyword evidence="3" id="KW-0175">Coiled coil</keyword>
<dbReference type="PANTHER" id="PTHR45138">
    <property type="entry name" value="REGULATORY COMPONENTS OF SENSORY TRANSDUCTION SYSTEM"/>
    <property type="match status" value="1"/>
</dbReference>
<dbReference type="SUPFAM" id="SSF55073">
    <property type="entry name" value="Nucleotide cyclase"/>
    <property type="match status" value="1"/>
</dbReference>
<dbReference type="Pfam" id="PF00990">
    <property type="entry name" value="GGDEF"/>
    <property type="match status" value="1"/>
</dbReference>
<dbReference type="InterPro" id="IPR050469">
    <property type="entry name" value="Diguanylate_Cyclase"/>
</dbReference>
<feature type="domain" description="GGDEF" evidence="4">
    <location>
        <begin position="200"/>
        <end position="332"/>
    </location>
</feature>
<dbReference type="Proteomes" id="UP000192934">
    <property type="component" value="Chromosome I"/>
</dbReference>
<dbReference type="STRING" id="941907.SAMN06295910_0491"/>
<evidence type="ECO:0000259" key="4">
    <source>
        <dbReference type="PROSITE" id="PS50887"/>
    </source>
</evidence>
<comment type="catalytic activity">
    <reaction evidence="2">
        <text>2 GTP = 3',3'-c-di-GMP + 2 diphosphate</text>
        <dbReference type="Rhea" id="RHEA:24898"/>
        <dbReference type="ChEBI" id="CHEBI:33019"/>
        <dbReference type="ChEBI" id="CHEBI:37565"/>
        <dbReference type="ChEBI" id="CHEBI:58805"/>
        <dbReference type="EC" id="2.7.7.65"/>
    </reaction>
</comment>
<dbReference type="PANTHER" id="PTHR45138:SF9">
    <property type="entry name" value="DIGUANYLATE CYCLASE DGCM-RELATED"/>
    <property type="match status" value="1"/>
</dbReference>
<dbReference type="NCBIfam" id="TIGR00254">
    <property type="entry name" value="GGDEF"/>
    <property type="match status" value="1"/>
</dbReference>
<gene>
    <name evidence="5" type="ORF">SAMN06295910_0491</name>
</gene>
<evidence type="ECO:0000256" key="3">
    <source>
        <dbReference type="SAM" id="Coils"/>
    </source>
</evidence>
<dbReference type="RefSeq" id="WP_172840785.1">
    <property type="nucleotide sequence ID" value="NZ_LT840185.1"/>
</dbReference>
<evidence type="ECO:0000313" key="5">
    <source>
        <dbReference type="EMBL" id="SMF61501.1"/>
    </source>
</evidence>
<dbReference type="AlphaFoldDB" id="A0A1X7FZJ2"/>
<dbReference type="InterPro" id="IPR000160">
    <property type="entry name" value="GGDEF_dom"/>
</dbReference>
<evidence type="ECO:0000256" key="1">
    <source>
        <dbReference type="ARBA" id="ARBA00012528"/>
    </source>
</evidence>
<organism evidence="5 6">
    <name type="scientific">Allosphingosinicella indica</name>
    <dbReference type="NCBI Taxonomy" id="941907"/>
    <lineage>
        <taxon>Bacteria</taxon>
        <taxon>Pseudomonadati</taxon>
        <taxon>Pseudomonadota</taxon>
        <taxon>Alphaproteobacteria</taxon>
        <taxon>Sphingomonadales</taxon>
        <taxon>Sphingomonadaceae</taxon>
        <taxon>Allosphingosinicella</taxon>
    </lineage>
</organism>
<dbReference type="FunFam" id="3.30.70.270:FF:000001">
    <property type="entry name" value="Diguanylate cyclase domain protein"/>
    <property type="match status" value="1"/>
</dbReference>
<accession>A0A1X7FZJ2</accession>
<keyword evidence="6" id="KW-1185">Reference proteome</keyword>
<dbReference type="InterPro" id="IPR029787">
    <property type="entry name" value="Nucleotide_cyclase"/>
</dbReference>
<dbReference type="PROSITE" id="PS50887">
    <property type="entry name" value="GGDEF"/>
    <property type="match status" value="1"/>
</dbReference>
<protein>
    <recommendedName>
        <fullName evidence="1">diguanylate cyclase</fullName>
        <ecNumber evidence="1">2.7.7.65</ecNumber>
    </recommendedName>
</protein>